<reference evidence="7 8" key="1">
    <citation type="journal article" date="2015" name="Int. J. Syst. Evol. Microbiol.">
        <title>Revisiting Corynebacterium glyciniphilum (ex Kubota et al., 1972) sp. nov., nom. rev., isolated from putrefied banana.</title>
        <authorList>
            <person name="Al-Dilaimi A."/>
            <person name="Bednarz H."/>
            <person name="Lomker A."/>
            <person name="Niehaus K."/>
            <person name="Kalinowski J."/>
            <person name="Ruckert C."/>
        </authorList>
    </citation>
    <scope>NUCLEOTIDE SEQUENCE [LARGE SCALE GENOMIC DNA]</scope>
    <source>
        <strain evidence="7">AJ 3170</strain>
    </source>
</reference>
<dbReference type="GO" id="GO:0005576">
    <property type="term" value="C:extracellular region"/>
    <property type="evidence" value="ECO:0007669"/>
    <property type="project" value="TreeGrafter"/>
</dbReference>
<dbReference type="KEGG" id="cgy:CGLY_13795"/>
<proteinExistence type="inferred from homology"/>
<dbReference type="STRING" id="1404245.CGLY_13795"/>
<feature type="chain" id="PRO_5039140191" evidence="5">
    <location>
        <begin position="26"/>
        <end position="370"/>
    </location>
</feature>
<dbReference type="Gene3D" id="3.40.190.10">
    <property type="entry name" value="Periplasmic binding protein-like II"/>
    <property type="match status" value="2"/>
</dbReference>
<dbReference type="PANTHER" id="PTHR30085">
    <property type="entry name" value="AMINO ACID ABC TRANSPORTER PERMEASE"/>
    <property type="match status" value="1"/>
</dbReference>
<dbReference type="RefSeq" id="WP_052540251.1">
    <property type="nucleotide sequence ID" value="NZ_CP006842.1"/>
</dbReference>
<sequence length="370" mass="40549">MNTRTRIVTPVAAAVVATVSAMALASCVSNEQSLQQWPDAPNPTLALPNGSKLSDNVDDLTSQTTSDTMAGAREAYGSLRPDTDPRTGQEVSPARRVPAIVERGRLVVGVAQSLNQLGFRDPVTGELAGFEIDLAREIARDIFGDPNRIEYRYVEGNDLEDVLSVGTVDLVIRTFTITRPRQEQVEFSVPYLTTYPRILAMRDSGITGEDDLADKTVCVTHDSTNLQELRDEVPHQDILATQTWSDCLMAIQRRQADAIYSDSAILSGLQAQDPYTEIIGDSTDGTDYGVAAALPEDRDTAGLVRQVNSTMDRIRTDGTWDDIYDTWLEGYLGAASQPPAEYRSAADNRELTALRERSGDSGNTEREEEQ</sequence>
<keyword evidence="2" id="KW-0813">Transport</keyword>
<keyword evidence="3 5" id="KW-0732">Signal</keyword>
<evidence type="ECO:0000256" key="3">
    <source>
        <dbReference type="ARBA" id="ARBA00022729"/>
    </source>
</evidence>
<dbReference type="eggNOG" id="COG0834">
    <property type="taxonomic scope" value="Bacteria"/>
</dbReference>
<evidence type="ECO:0000256" key="4">
    <source>
        <dbReference type="SAM" id="MobiDB-lite"/>
    </source>
</evidence>
<dbReference type="SUPFAM" id="SSF53850">
    <property type="entry name" value="Periplasmic binding protein-like II"/>
    <property type="match status" value="1"/>
</dbReference>
<accession>X5DV76</accession>
<keyword evidence="8" id="KW-1185">Reference proteome</keyword>
<name>X5DV76_9CORY</name>
<evidence type="ECO:0000256" key="2">
    <source>
        <dbReference type="ARBA" id="ARBA00022448"/>
    </source>
</evidence>
<dbReference type="PANTHER" id="PTHR30085:SF6">
    <property type="entry name" value="ABC TRANSPORTER GLUTAMINE-BINDING PROTEIN GLNH"/>
    <property type="match status" value="1"/>
</dbReference>
<evidence type="ECO:0000259" key="6">
    <source>
        <dbReference type="SMART" id="SM00062"/>
    </source>
</evidence>
<feature type="signal peptide" evidence="5">
    <location>
        <begin position="1"/>
        <end position="25"/>
    </location>
</feature>
<dbReference type="GO" id="GO:0030288">
    <property type="term" value="C:outer membrane-bounded periplasmic space"/>
    <property type="evidence" value="ECO:0007669"/>
    <property type="project" value="TreeGrafter"/>
</dbReference>
<dbReference type="AlphaFoldDB" id="X5DV76"/>
<dbReference type="EMBL" id="CP006842">
    <property type="protein sequence ID" value="AHW65199.1"/>
    <property type="molecule type" value="Genomic_DNA"/>
</dbReference>
<feature type="compositionally biased region" description="Polar residues" evidence="4">
    <location>
        <begin position="51"/>
        <end position="64"/>
    </location>
</feature>
<evidence type="ECO:0000256" key="1">
    <source>
        <dbReference type="ARBA" id="ARBA00010333"/>
    </source>
</evidence>
<organism evidence="7 8">
    <name type="scientific">Corynebacterium glyciniphilum AJ 3170</name>
    <dbReference type="NCBI Taxonomy" id="1404245"/>
    <lineage>
        <taxon>Bacteria</taxon>
        <taxon>Bacillati</taxon>
        <taxon>Actinomycetota</taxon>
        <taxon>Actinomycetes</taxon>
        <taxon>Mycobacteriales</taxon>
        <taxon>Corynebacteriaceae</taxon>
        <taxon>Corynebacterium</taxon>
    </lineage>
</organism>
<evidence type="ECO:0000256" key="5">
    <source>
        <dbReference type="SAM" id="SignalP"/>
    </source>
</evidence>
<dbReference type="SMART" id="SM00062">
    <property type="entry name" value="PBPb"/>
    <property type="match status" value="1"/>
</dbReference>
<dbReference type="Proteomes" id="UP000023703">
    <property type="component" value="Chromosome"/>
</dbReference>
<feature type="domain" description="Solute-binding protein family 3/N-terminal" evidence="6">
    <location>
        <begin position="105"/>
        <end position="330"/>
    </location>
</feature>
<comment type="similarity">
    <text evidence="1">Belongs to the bacterial solute-binding protein 3 family.</text>
</comment>
<dbReference type="PROSITE" id="PS51257">
    <property type="entry name" value="PROKAR_LIPOPROTEIN"/>
    <property type="match status" value="1"/>
</dbReference>
<gene>
    <name evidence="7" type="ORF">CGLY_13795</name>
</gene>
<feature type="compositionally biased region" description="Basic and acidic residues" evidence="4">
    <location>
        <begin position="344"/>
        <end position="370"/>
    </location>
</feature>
<dbReference type="Pfam" id="PF00497">
    <property type="entry name" value="SBP_bac_3"/>
    <property type="match status" value="1"/>
</dbReference>
<dbReference type="GO" id="GO:0006865">
    <property type="term" value="P:amino acid transport"/>
    <property type="evidence" value="ECO:0007669"/>
    <property type="project" value="TreeGrafter"/>
</dbReference>
<dbReference type="HOGENOM" id="CLU_019602_18_4_11"/>
<dbReference type="InterPro" id="IPR051455">
    <property type="entry name" value="Bact_solute-bind_prot3"/>
</dbReference>
<evidence type="ECO:0000313" key="7">
    <source>
        <dbReference type="EMBL" id="AHW65199.1"/>
    </source>
</evidence>
<dbReference type="InterPro" id="IPR001638">
    <property type="entry name" value="Solute-binding_3/MltF_N"/>
</dbReference>
<evidence type="ECO:0000313" key="8">
    <source>
        <dbReference type="Proteomes" id="UP000023703"/>
    </source>
</evidence>
<protein>
    <submittedName>
        <fullName evidence="7">Putative extracellular solute-binding protein</fullName>
    </submittedName>
</protein>
<feature type="region of interest" description="Disordered" evidence="4">
    <location>
        <begin position="338"/>
        <end position="370"/>
    </location>
</feature>
<feature type="region of interest" description="Disordered" evidence="4">
    <location>
        <begin position="34"/>
        <end position="64"/>
    </location>
</feature>